<dbReference type="RefSeq" id="WP_173125397.1">
    <property type="nucleotide sequence ID" value="NZ_JABRWJ010000005.1"/>
</dbReference>
<feature type="domain" description="Ice-binding protein C-terminal" evidence="2">
    <location>
        <begin position="158"/>
        <end position="182"/>
    </location>
</feature>
<evidence type="ECO:0000259" key="2">
    <source>
        <dbReference type="Pfam" id="PF07589"/>
    </source>
</evidence>
<keyword evidence="4" id="KW-1185">Reference proteome</keyword>
<keyword evidence="1" id="KW-0732">Signal</keyword>
<gene>
    <name evidence="3" type="ORF">HLB44_19025</name>
</gene>
<sequence length="183" mass="19229">MRLEALKRSAIGLAVAAAALAAAPAQAGIVSVDVSGIFSNDELGDAINEVRQVAVGAWQNIVKISWNVELFADSPSWLSEMSVDMAGHNGAGVTLTPGFADDAPGANSYVGSFDLLLSGDKFQVGANGLLRLEFFESFDDFANDWDGIWRAGNIVIETVPEPATYGLMGLALLAAGAATRRRR</sequence>
<evidence type="ECO:0000313" key="4">
    <source>
        <dbReference type="Proteomes" id="UP000737171"/>
    </source>
</evidence>
<dbReference type="Proteomes" id="UP000737171">
    <property type="component" value="Unassembled WGS sequence"/>
</dbReference>
<dbReference type="Pfam" id="PF07589">
    <property type="entry name" value="PEP-CTERM"/>
    <property type="match status" value="1"/>
</dbReference>
<evidence type="ECO:0000313" key="3">
    <source>
        <dbReference type="EMBL" id="NRF69092.1"/>
    </source>
</evidence>
<reference evidence="3 4" key="1">
    <citation type="submission" date="2020-05" db="EMBL/GenBank/DDBJ databases">
        <title>Aquincola sp. isolate from soil.</title>
        <authorList>
            <person name="Han J."/>
            <person name="Kim D.-U."/>
        </authorList>
    </citation>
    <scope>NUCLEOTIDE SEQUENCE [LARGE SCALE GENOMIC DNA]</scope>
    <source>
        <strain evidence="3 4">S2</strain>
    </source>
</reference>
<name>A0ABX2EKC8_9BURK</name>
<dbReference type="InterPro" id="IPR013424">
    <property type="entry name" value="Ice-binding_C"/>
</dbReference>
<accession>A0ABX2EKC8</accession>
<feature type="signal peptide" evidence="1">
    <location>
        <begin position="1"/>
        <end position="27"/>
    </location>
</feature>
<organism evidence="3 4">
    <name type="scientific">Pseudaquabacterium terrae</name>
    <dbReference type="NCBI Taxonomy" id="2732868"/>
    <lineage>
        <taxon>Bacteria</taxon>
        <taxon>Pseudomonadati</taxon>
        <taxon>Pseudomonadota</taxon>
        <taxon>Betaproteobacteria</taxon>
        <taxon>Burkholderiales</taxon>
        <taxon>Sphaerotilaceae</taxon>
        <taxon>Pseudaquabacterium</taxon>
    </lineage>
</organism>
<dbReference type="EMBL" id="JABRWJ010000005">
    <property type="protein sequence ID" value="NRF69092.1"/>
    <property type="molecule type" value="Genomic_DNA"/>
</dbReference>
<proteinExistence type="predicted"/>
<feature type="chain" id="PRO_5047465716" evidence="1">
    <location>
        <begin position="28"/>
        <end position="183"/>
    </location>
</feature>
<evidence type="ECO:0000256" key="1">
    <source>
        <dbReference type="SAM" id="SignalP"/>
    </source>
</evidence>
<protein>
    <submittedName>
        <fullName evidence="3">PEP-CTERM sorting domain-containing protein</fullName>
    </submittedName>
</protein>
<comment type="caution">
    <text evidence="3">The sequence shown here is derived from an EMBL/GenBank/DDBJ whole genome shotgun (WGS) entry which is preliminary data.</text>
</comment>
<dbReference type="NCBIfam" id="TIGR02595">
    <property type="entry name" value="PEP_CTERM"/>
    <property type="match status" value="1"/>
</dbReference>